<dbReference type="RefSeq" id="WP_182162690.1">
    <property type="nucleotide sequence ID" value="NZ_JACEZT010000007.1"/>
</dbReference>
<name>A0A7W2ESE1_9BURK</name>
<evidence type="ECO:0000256" key="1">
    <source>
        <dbReference type="SAM" id="SignalP"/>
    </source>
</evidence>
<comment type="caution">
    <text evidence="3">The sequence shown here is derived from an EMBL/GenBank/DDBJ whole genome shotgun (WGS) entry which is preliminary data.</text>
</comment>
<evidence type="ECO:0000313" key="4">
    <source>
        <dbReference type="Proteomes" id="UP000534388"/>
    </source>
</evidence>
<sequence length="169" mass="17876">MKSTLLALLLAGAATGSALAHDYTVPLLQSPYHPNEWTGSFNLSLPDFIDGNFFSDTYTFSPTLNGNFMANGGVVNFYGSESQHIRFQEVSLNGKKLDIADGLFVSGAHLFDTGFSGPLVLTVRGWAGPSASYSGGLNITTAVPEPETYGMLLGGLALVGVVARRRRAA</sequence>
<dbReference type="AlphaFoldDB" id="A0A7W2ESE1"/>
<keyword evidence="1" id="KW-0732">Signal</keyword>
<organism evidence="3 4">
    <name type="scientific">Rugamonas brunnea</name>
    <dbReference type="NCBI Taxonomy" id="2758569"/>
    <lineage>
        <taxon>Bacteria</taxon>
        <taxon>Pseudomonadati</taxon>
        <taxon>Pseudomonadota</taxon>
        <taxon>Betaproteobacteria</taxon>
        <taxon>Burkholderiales</taxon>
        <taxon>Oxalobacteraceae</taxon>
        <taxon>Telluria group</taxon>
        <taxon>Rugamonas</taxon>
    </lineage>
</organism>
<feature type="domain" description="Ice-binding protein C-terminal" evidence="2">
    <location>
        <begin position="142"/>
        <end position="166"/>
    </location>
</feature>
<keyword evidence="4" id="KW-1185">Reference proteome</keyword>
<feature type="signal peptide" evidence="1">
    <location>
        <begin position="1"/>
        <end position="20"/>
    </location>
</feature>
<dbReference type="EMBL" id="JACEZT010000007">
    <property type="protein sequence ID" value="MBA5637765.1"/>
    <property type="molecule type" value="Genomic_DNA"/>
</dbReference>
<proteinExistence type="predicted"/>
<evidence type="ECO:0000313" key="3">
    <source>
        <dbReference type="EMBL" id="MBA5637765.1"/>
    </source>
</evidence>
<accession>A0A7W2ESE1</accession>
<dbReference type="NCBIfam" id="TIGR02595">
    <property type="entry name" value="PEP_CTERM"/>
    <property type="match status" value="1"/>
</dbReference>
<gene>
    <name evidence="3" type="ORF">H3H37_11945</name>
</gene>
<reference evidence="3 4" key="1">
    <citation type="submission" date="2020-07" db="EMBL/GenBank/DDBJ databases">
        <title>Novel species isolated from subtropical streams in China.</title>
        <authorList>
            <person name="Lu H."/>
        </authorList>
    </citation>
    <scope>NUCLEOTIDE SEQUENCE [LARGE SCALE GENOMIC DNA]</scope>
    <source>
        <strain evidence="3 4">LX20W</strain>
    </source>
</reference>
<evidence type="ECO:0000259" key="2">
    <source>
        <dbReference type="Pfam" id="PF07589"/>
    </source>
</evidence>
<feature type="chain" id="PRO_5031113031" evidence="1">
    <location>
        <begin position="21"/>
        <end position="169"/>
    </location>
</feature>
<dbReference type="Pfam" id="PF07589">
    <property type="entry name" value="PEP-CTERM"/>
    <property type="match status" value="1"/>
</dbReference>
<protein>
    <submittedName>
        <fullName evidence="3">PEP-CTERM sorting domain-containing protein</fullName>
    </submittedName>
</protein>
<dbReference type="Proteomes" id="UP000534388">
    <property type="component" value="Unassembled WGS sequence"/>
</dbReference>
<dbReference type="InterPro" id="IPR013424">
    <property type="entry name" value="Ice-binding_C"/>
</dbReference>
<dbReference type="NCBIfam" id="NF038126">
    <property type="entry name" value="PEP_CTERM_FxDxF"/>
    <property type="match status" value="1"/>
</dbReference>